<dbReference type="PANTHER" id="PTHR47797:SF4">
    <property type="entry name" value="DOMON DOMAIN-CONTAINING PROTEIN"/>
    <property type="match status" value="1"/>
</dbReference>
<evidence type="ECO:0000256" key="3">
    <source>
        <dbReference type="SAM" id="SignalP"/>
    </source>
</evidence>
<evidence type="ECO:0000256" key="2">
    <source>
        <dbReference type="SAM" id="Phobius"/>
    </source>
</evidence>
<name>A0A9P7N595_9HYPO</name>
<comment type="caution">
    <text evidence="5">The sequence shown here is derived from an EMBL/GenBank/DDBJ whole genome shotgun (WGS) entry which is preliminary data.</text>
</comment>
<evidence type="ECO:0000259" key="4">
    <source>
        <dbReference type="SMART" id="SM00664"/>
    </source>
</evidence>
<dbReference type="Pfam" id="PF16010">
    <property type="entry name" value="CDH-cyt"/>
    <property type="match status" value="1"/>
</dbReference>
<dbReference type="CDD" id="cd09630">
    <property type="entry name" value="CDH_like_cytochrome"/>
    <property type="match status" value="1"/>
</dbReference>
<proteinExistence type="predicted"/>
<feature type="signal peptide" evidence="3">
    <location>
        <begin position="1"/>
        <end position="21"/>
    </location>
</feature>
<protein>
    <recommendedName>
        <fullName evidence="4">DOMON domain-containing protein</fullName>
    </recommendedName>
</protein>
<keyword evidence="6" id="KW-1185">Reference proteome</keyword>
<gene>
    <name evidence="5" type="ORF">E4U43_003532</name>
</gene>
<feature type="chain" id="PRO_5040392598" description="DOMON domain-containing protein" evidence="3">
    <location>
        <begin position="22"/>
        <end position="283"/>
    </location>
</feature>
<dbReference type="SMART" id="SM00664">
    <property type="entry name" value="DoH"/>
    <property type="match status" value="1"/>
</dbReference>
<keyword evidence="2" id="KW-1133">Transmembrane helix</keyword>
<dbReference type="Proteomes" id="UP000748025">
    <property type="component" value="Unassembled WGS sequence"/>
</dbReference>
<feature type="transmembrane region" description="Helical" evidence="2">
    <location>
        <begin position="261"/>
        <end position="278"/>
    </location>
</feature>
<evidence type="ECO:0000313" key="5">
    <source>
        <dbReference type="EMBL" id="KAG5993333.1"/>
    </source>
</evidence>
<feature type="transmembrane region" description="Helical" evidence="2">
    <location>
        <begin position="229"/>
        <end position="249"/>
    </location>
</feature>
<feature type="non-terminal residue" evidence="5">
    <location>
        <position position="1"/>
    </location>
</feature>
<feature type="region of interest" description="Disordered" evidence="1">
    <location>
        <begin position="183"/>
        <end position="210"/>
    </location>
</feature>
<dbReference type="SUPFAM" id="SSF49344">
    <property type="entry name" value="CBD9-like"/>
    <property type="match status" value="1"/>
</dbReference>
<sequence length="283" mass="29057">MRATKAVVGAAVAAFASTVEAAVASTCVGNNDVCFQWGAPDTTISSGSGNVYFQLRAPTTYSWFALGSGSQMRGASIFVVYNNGANNVTLSTRSGQGNFMPAFTARTDVELLEGSGIVDGNMVANVRCNGCSDIDISSSSNWIAAWKAGPSLDSPSPSTDITVHDAHSQFAVNLQQATITSDSNPFVSTPNSANPPPAPVGGGNPTTGTSGVVVQQGASQGQILQNAHGIVMAVVFIAGYPLGSSLMPLLGKWVLHASWQLLAFLGMWAGFGIGYTVATNNGV</sequence>
<dbReference type="OrthoDB" id="19261at2759"/>
<reference evidence="5" key="1">
    <citation type="journal article" date="2020" name="bioRxiv">
        <title>Whole genome comparisons of ergot fungi reveals the divergence and evolution of species within the genus Claviceps are the result of varying mechanisms driving genome evolution and host range expansion.</title>
        <authorList>
            <person name="Wyka S.A."/>
            <person name="Mondo S.J."/>
            <person name="Liu M."/>
            <person name="Dettman J."/>
            <person name="Nalam V."/>
            <person name="Broders K.D."/>
        </authorList>
    </citation>
    <scope>NUCLEOTIDE SEQUENCE</scope>
    <source>
        <strain evidence="5">CCC 602</strain>
    </source>
</reference>
<evidence type="ECO:0000256" key="1">
    <source>
        <dbReference type="SAM" id="MobiDB-lite"/>
    </source>
</evidence>
<dbReference type="EMBL" id="SRPW01002381">
    <property type="protein sequence ID" value="KAG5993333.1"/>
    <property type="molecule type" value="Genomic_DNA"/>
</dbReference>
<evidence type="ECO:0000313" key="6">
    <source>
        <dbReference type="Proteomes" id="UP000748025"/>
    </source>
</evidence>
<feature type="domain" description="DOMON" evidence="4">
    <location>
        <begin position="63"/>
        <end position="147"/>
    </location>
</feature>
<dbReference type="PANTHER" id="PTHR47797">
    <property type="entry name" value="DEHYDROGENASE, PUTATIVE (AFU_ORTHOLOGUE AFUA_8G05805)-RELATED"/>
    <property type="match status" value="1"/>
</dbReference>
<keyword evidence="2" id="KW-0472">Membrane</keyword>
<organism evidence="5 6">
    <name type="scientific">Claviceps pusilla</name>
    <dbReference type="NCBI Taxonomy" id="123648"/>
    <lineage>
        <taxon>Eukaryota</taxon>
        <taxon>Fungi</taxon>
        <taxon>Dikarya</taxon>
        <taxon>Ascomycota</taxon>
        <taxon>Pezizomycotina</taxon>
        <taxon>Sordariomycetes</taxon>
        <taxon>Hypocreomycetidae</taxon>
        <taxon>Hypocreales</taxon>
        <taxon>Clavicipitaceae</taxon>
        <taxon>Claviceps</taxon>
    </lineage>
</organism>
<keyword evidence="3" id="KW-0732">Signal</keyword>
<accession>A0A9P7N595</accession>
<keyword evidence="2" id="KW-0812">Transmembrane</keyword>
<dbReference type="InterPro" id="IPR015920">
    <property type="entry name" value="Cellobiose_DH-like_cyt"/>
</dbReference>
<dbReference type="AlphaFoldDB" id="A0A9P7N595"/>
<dbReference type="Gene3D" id="2.60.40.1210">
    <property type="entry name" value="Cellobiose dehydrogenase, cytochrome domain"/>
    <property type="match status" value="1"/>
</dbReference>
<dbReference type="InterPro" id="IPR005018">
    <property type="entry name" value="DOMON_domain"/>
</dbReference>